<keyword evidence="1 3" id="KW-0456">Lyase</keyword>
<dbReference type="PIRSF" id="PIRSF001365">
    <property type="entry name" value="DHDPS"/>
    <property type="match status" value="1"/>
</dbReference>
<dbReference type="SUPFAM" id="SSF51569">
    <property type="entry name" value="Aldolase"/>
    <property type="match status" value="1"/>
</dbReference>
<feature type="binding site" evidence="5">
    <location>
        <position position="208"/>
    </location>
    <ligand>
        <name>pyruvate</name>
        <dbReference type="ChEBI" id="CHEBI:15361"/>
    </ligand>
</feature>
<dbReference type="InterPro" id="IPR013785">
    <property type="entry name" value="Aldolase_TIM"/>
</dbReference>
<dbReference type="RefSeq" id="XP_047841005.1">
    <property type="nucleotide sequence ID" value="XM_047985030.1"/>
</dbReference>
<dbReference type="Gene3D" id="3.20.20.70">
    <property type="entry name" value="Aldolase class I"/>
    <property type="match status" value="1"/>
</dbReference>
<comment type="similarity">
    <text evidence="3">Belongs to the DapA family.</text>
</comment>
<feature type="active site" description="Proton donor/acceptor" evidence="4">
    <location>
        <position position="137"/>
    </location>
</feature>
<dbReference type="PRINTS" id="PR00146">
    <property type="entry name" value="DHPICSNTHASE"/>
</dbReference>
<dbReference type="PANTHER" id="PTHR42849">
    <property type="entry name" value="N-ACETYLNEURAMINATE LYASE"/>
    <property type="match status" value="1"/>
</dbReference>
<dbReference type="PANTHER" id="PTHR42849:SF1">
    <property type="entry name" value="N-ACETYLNEURAMINATE LYASE"/>
    <property type="match status" value="1"/>
</dbReference>
<dbReference type="GO" id="GO:0019262">
    <property type="term" value="P:N-acetylneuraminate catabolic process"/>
    <property type="evidence" value="ECO:0007669"/>
    <property type="project" value="TreeGrafter"/>
</dbReference>
<dbReference type="InterPro" id="IPR002220">
    <property type="entry name" value="DapA-like"/>
</dbReference>
<keyword evidence="2" id="KW-0704">Schiff base</keyword>
<gene>
    <name evidence="6" type="ORF">JDV02_003859</name>
</gene>
<feature type="active site" description="Schiff-base intermediate with substrate" evidence="4">
    <location>
        <position position="164"/>
    </location>
</feature>
<evidence type="ECO:0000256" key="4">
    <source>
        <dbReference type="PIRSR" id="PIRSR001365-1"/>
    </source>
</evidence>
<evidence type="ECO:0000313" key="6">
    <source>
        <dbReference type="EMBL" id="UNI17524.1"/>
    </source>
</evidence>
<evidence type="ECO:0000313" key="7">
    <source>
        <dbReference type="Proteomes" id="UP000829364"/>
    </source>
</evidence>
<keyword evidence="7" id="KW-1185">Reference proteome</keyword>
<dbReference type="CDD" id="cd00408">
    <property type="entry name" value="DHDPS-like"/>
    <property type="match status" value="1"/>
</dbReference>
<organism evidence="6 7">
    <name type="scientific">Purpureocillium takamizusanense</name>
    <dbReference type="NCBI Taxonomy" id="2060973"/>
    <lineage>
        <taxon>Eukaryota</taxon>
        <taxon>Fungi</taxon>
        <taxon>Dikarya</taxon>
        <taxon>Ascomycota</taxon>
        <taxon>Pezizomycotina</taxon>
        <taxon>Sordariomycetes</taxon>
        <taxon>Hypocreomycetidae</taxon>
        <taxon>Hypocreales</taxon>
        <taxon>Ophiocordycipitaceae</taxon>
        <taxon>Purpureocillium</taxon>
    </lineage>
</organism>
<evidence type="ECO:0000256" key="1">
    <source>
        <dbReference type="ARBA" id="ARBA00023239"/>
    </source>
</evidence>
<protein>
    <recommendedName>
        <fullName evidence="8">4-hydroxy-tetrahydrodipicolinate synthase</fullName>
    </recommendedName>
</protein>
<dbReference type="GO" id="GO:0005829">
    <property type="term" value="C:cytosol"/>
    <property type="evidence" value="ECO:0007669"/>
    <property type="project" value="TreeGrafter"/>
</dbReference>
<dbReference type="Proteomes" id="UP000829364">
    <property type="component" value="Chromosome 3"/>
</dbReference>
<name>A0A9Q8VA52_9HYPO</name>
<reference evidence="6" key="1">
    <citation type="submission" date="2021-11" db="EMBL/GenBank/DDBJ databases">
        <title>Purpureocillium_takamizusanense_genome.</title>
        <authorList>
            <person name="Nguyen N.-H."/>
        </authorList>
    </citation>
    <scope>NUCLEOTIDE SEQUENCE</scope>
    <source>
        <strain evidence="6">PT3</strain>
    </source>
</reference>
<evidence type="ECO:0008006" key="8">
    <source>
        <dbReference type="Google" id="ProtNLM"/>
    </source>
</evidence>
<feature type="binding site" evidence="5">
    <location>
        <position position="49"/>
    </location>
    <ligand>
        <name>pyruvate</name>
        <dbReference type="ChEBI" id="CHEBI:15361"/>
    </ligand>
</feature>
<dbReference type="SMART" id="SM01130">
    <property type="entry name" value="DHDPS"/>
    <property type="match status" value="1"/>
</dbReference>
<sequence>MAHEIKGVYAALVTPFTHDQGPIDFDALDEHINRLVDAGIHGLVPGGSTGEFTALTTEERKRLVEAVVKSARGRVGVMAGVGDLSTAKTVELAEHAARAGADSLLVVPPFYDAPTLAELKEHLAEVHRASGLPIVYYNIPSATGLALTPAEMASLGDVGVRYLKDTSGNAAALTDMILSDELASRITVFNGWDTLTFYGLAAGAKGSVWGAANIVPELCVQLWDAVAVRGDLREGREVWKKIFPICKLLESGNYAAAVKTAMELRGWKTGGVRKPFAMTGGDARRRLAAALAAAGVGTDGAGERSPD</sequence>
<dbReference type="AlphaFoldDB" id="A0A9Q8VA52"/>
<dbReference type="GeneID" id="72065815"/>
<dbReference type="KEGG" id="ptkz:JDV02_003859"/>
<proteinExistence type="inferred from homology"/>
<dbReference type="EMBL" id="CP086356">
    <property type="protein sequence ID" value="UNI17524.1"/>
    <property type="molecule type" value="Genomic_DNA"/>
</dbReference>
<dbReference type="Pfam" id="PF00701">
    <property type="entry name" value="DHDPS"/>
    <property type="match status" value="1"/>
</dbReference>
<evidence type="ECO:0000256" key="3">
    <source>
        <dbReference type="PIRNR" id="PIRNR001365"/>
    </source>
</evidence>
<dbReference type="OrthoDB" id="191315at2759"/>
<dbReference type="InterPro" id="IPR020624">
    <property type="entry name" value="Schiff_base-form_aldolases_CS"/>
</dbReference>
<accession>A0A9Q8VA52</accession>
<dbReference type="PROSITE" id="PS00665">
    <property type="entry name" value="DHDPS_1"/>
    <property type="match status" value="1"/>
</dbReference>
<evidence type="ECO:0000256" key="2">
    <source>
        <dbReference type="ARBA" id="ARBA00023270"/>
    </source>
</evidence>
<dbReference type="GO" id="GO:0008747">
    <property type="term" value="F:N-acetylneuraminate lyase activity"/>
    <property type="evidence" value="ECO:0007669"/>
    <property type="project" value="TreeGrafter"/>
</dbReference>
<evidence type="ECO:0000256" key="5">
    <source>
        <dbReference type="PIRSR" id="PIRSR001365-2"/>
    </source>
</evidence>